<reference evidence="16 17" key="1">
    <citation type="submission" date="2019-03" db="EMBL/GenBank/DDBJ databases">
        <title>Draft Genome Sequence of Massilia arenosa sp. nov., a Novel Massilia Species Isolated from a Sandy-loam Maize Soil.</title>
        <authorList>
            <person name="Raths R."/>
            <person name="Peta V."/>
            <person name="Bucking H."/>
        </authorList>
    </citation>
    <scope>NUCLEOTIDE SEQUENCE [LARGE SCALE GENOMIC DNA]</scope>
    <source>
        <strain evidence="16 17">MC02</strain>
    </source>
</reference>
<protein>
    <recommendedName>
        <fullName evidence="18">TonB-dependent receptor</fullName>
    </recommendedName>
</protein>
<feature type="chain" id="PRO_5021347628" description="TonB-dependent receptor" evidence="13">
    <location>
        <begin position="21"/>
        <end position="721"/>
    </location>
</feature>
<evidence type="ECO:0000256" key="8">
    <source>
        <dbReference type="ARBA" id="ARBA00023170"/>
    </source>
</evidence>
<evidence type="ECO:0000256" key="3">
    <source>
        <dbReference type="ARBA" id="ARBA00022448"/>
    </source>
</evidence>
<dbReference type="Pfam" id="PF07715">
    <property type="entry name" value="Plug"/>
    <property type="match status" value="1"/>
</dbReference>
<dbReference type="Pfam" id="PF00593">
    <property type="entry name" value="TonB_dep_Rec_b-barrel"/>
    <property type="match status" value="1"/>
</dbReference>
<organism evidence="16 17">
    <name type="scientific">Zemynaea arenosa</name>
    <dbReference type="NCBI Taxonomy" id="2561931"/>
    <lineage>
        <taxon>Bacteria</taxon>
        <taxon>Pseudomonadati</taxon>
        <taxon>Pseudomonadota</taxon>
        <taxon>Betaproteobacteria</taxon>
        <taxon>Burkholderiales</taxon>
        <taxon>Oxalobacteraceae</taxon>
        <taxon>Telluria group</taxon>
        <taxon>Zemynaea</taxon>
    </lineage>
</organism>
<dbReference type="InterPro" id="IPR037066">
    <property type="entry name" value="Plug_dom_sf"/>
</dbReference>
<comment type="caution">
    <text evidence="16">The sequence shown here is derived from an EMBL/GenBank/DDBJ whole genome shotgun (WGS) entry which is preliminary data.</text>
</comment>
<evidence type="ECO:0000256" key="11">
    <source>
        <dbReference type="RuleBase" id="RU003357"/>
    </source>
</evidence>
<dbReference type="InterPro" id="IPR036942">
    <property type="entry name" value="Beta-barrel_TonB_sf"/>
</dbReference>
<feature type="region of interest" description="Disordered" evidence="12">
    <location>
        <begin position="23"/>
        <end position="48"/>
    </location>
</feature>
<evidence type="ECO:0000256" key="13">
    <source>
        <dbReference type="SAM" id="SignalP"/>
    </source>
</evidence>
<name>A0A4Y9SRX9_9BURK</name>
<dbReference type="PANTHER" id="PTHR40980:SF3">
    <property type="entry name" value="TONB-DEPENDENT RECEPTOR-LIKE BETA-BARREL DOMAIN-CONTAINING PROTEIN"/>
    <property type="match status" value="1"/>
</dbReference>
<dbReference type="GO" id="GO:0009279">
    <property type="term" value="C:cell outer membrane"/>
    <property type="evidence" value="ECO:0007669"/>
    <property type="project" value="UniProtKB-SubCell"/>
</dbReference>
<keyword evidence="17" id="KW-1185">Reference proteome</keyword>
<keyword evidence="13" id="KW-0732">Signal</keyword>
<evidence type="ECO:0000256" key="10">
    <source>
        <dbReference type="PROSITE-ProRule" id="PRU01360"/>
    </source>
</evidence>
<dbReference type="EMBL" id="SPVF01000040">
    <property type="protein sequence ID" value="TFW28089.1"/>
    <property type="molecule type" value="Genomic_DNA"/>
</dbReference>
<evidence type="ECO:0000256" key="12">
    <source>
        <dbReference type="SAM" id="MobiDB-lite"/>
    </source>
</evidence>
<dbReference type="InterPro" id="IPR000531">
    <property type="entry name" value="Beta-barrel_TonB"/>
</dbReference>
<keyword evidence="9 10" id="KW-0998">Cell outer membrane</keyword>
<comment type="similarity">
    <text evidence="2 10 11">Belongs to the TonB-dependent receptor family.</text>
</comment>
<dbReference type="RefSeq" id="WP_135205741.1">
    <property type="nucleotide sequence ID" value="NZ_SPVF01000040.1"/>
</dbReference>
<feature type="domain" description="TonB-dependent receptor-like beta-barrel" evidence="14">
    <location>
        <begin position="284"/>
        <end position="684"/>
    </location>
</feature>
<evidence type="ECO:0000259" key="14">
    <source>
        <dbReference type="Pfam" id="PF00593"/>
    </source>
</evidence>
<evidence type="ECO:0008006" key="18">
    <source>
        <dbReference type="Google" id="ProtNLM"/>
    </source>
</evidence>
<dbReference type="Proteomes" id="UP000298438">
    <property type="component" value="Unassembled WGS sequence"/>
</dbReference>
<feature type="signal peptide" evidence="13">
    <location>
        <begin position="1"/>
        <end position="20"/>
    </location>
</feature>
<sequence length="721" mass="79067">MTFQKLMMAAALTAAGQTHAYETQTAAPQLQPGAQQHAAQQAAAQHSAAQQTAAEQTVVQQAAAPLAVSPLAAIAPQPQPTPQPASAPQVQVNASRLDQRRNATNAVATVTHDELAAFGDASLSTALGRVPGVTVVRGEVRLRGLGNGYTQLLLNGEPVPNGFALDSLPPDAVERIEVLRSPSADMSAQGIAGSINIVLRRKPSTSSADWNAAITSMDGRIGQKASWTSATAGRTLSVTLDRQHGARHIMDEVVDPSGHRIEHMAESWERIWLTLAPRLTFGAWTWQGFARTGRTSNPFGSHEDLLSGAGTAYPLNASHNIFEPTTLRSDLTWTRKLPDGARWDVRTILDTLHRRQTFWFEGQGGANTVRRDVQGGVAERGFTFTGKYTSGPLVAGWDVARSHRDESRAEQIRTAVSAGIDSATDETFGAALRRDAVFVQWEAELPHGWTVSPGLRWEEGASPMLNALWKFAPQRQFRVSFARTYKMPELAKMVPRRYTVDNDNSPTNPDAQGNPALGPERAWGLDLAYEHYLGKSGLLSLSAYARRIDGVILRRVYEQAGVWITDSANAGRADTHGVELEFRQDYGQLATRLGLTRNWSRIEQVPGPDNRIDGQVPWSATLGLDWRPRGRPFTMGANLNVQGGGPSRMSDRWLAWSAPSRLLDFNVAWTVDPRSTLRLTGTNLLHRTETSADVYEGASLRWSHDRTHPIWRLQYEHRLAN</sequence>
<evidence type="ECO:0000256" key="1">
    <source>
        <dbReference type="ARBA" id="ARBA00004571"/>
    </source>
</evidence>
<keyword evidence="6 11" id="KW-0798">TonB box</keyword>
<evidence type="ECO:0000313" key="16">
    <source>
        <dbReference type="EMBL" id="TFW28089.1"/>
    </source>
</evidence>
<dbReference type="InterPro" id="IPR039426">
    <property type="entry name" value="TonB-dep_rcpt-like"/>
</dbReference>
<keyword evidence="5 10" id="KW-0812">Transmembrane</keyword>
<dbReference type="PANTHER" id="PTHR40980">
    <property type="entry name" value="PLUG DOMAIN-CONTAINING PROTEIN"/>
    <property type="match status" value="1"/>
</dbReference>
<keyword evidence="7 10" id="KW-0472">Membrane</keyword>
<evidence type="ECO:0000256" key="9">
    <source>
        <dbReference type="ARBA" id="ARBA00023237"/>
    </source>
</evidence>
<proteinExistence type="inferred from homology"/>
<evidence type="ECO:0000259" key="15">
    <source>
        <dbReference type="Pfam" id="PF07715"/>
    </source>
</evidence>
<feature type="domain" description="TonB-dependent receptor plug" evidence="15">
    <location>
        <begin position="101"/>
        <end position="193"/>
    </location>
</feature>
<dbReference type="PROSITE" id="PS52016">
    <property type="entry name" value="TONB_DEPENDENT_REC_3"/>
    <property type="match status" value="1"/>
</dbReference>
<dbReference type="AlphaFoldDB" id="A0A4Y9SRX9"/>
<evidence type="ECO:0000256" key="7">
    <source>
        <dbReference type="ARBA" id="ARBA00023136"/>
    </source>
</evidence>
<evidence type="ECO:0000256" key="6">
    <source>
        <dbReference type="ARBA" id="ARBA00023077"/>
    </source>
</evidence>
<dbReference type="OrthoDB" id="8671598at2"/>
<evidence type="ECO:0000313" key="17">
    <source>
        <dbReference type="Proteomes" id="UP000298438"/>
    </source>
</evidence>
<accession>A0A4Y9SRX9</accession>
<evidence type="ECO:0000256" key="2">
    <source>
        <dbReference type="ARBA" id="ARBA00009810"/>
    </source>
</evidence>
<evidence type="ECO:0000256" key="5">
    <source>
        <dbReference type="ARBA" id="ARBA00022692"/>
    </source>
</evidence>
<evidence type="ECO:0000256" key="4">
    <source>
        <dbReference type="ARBA" id="ARBA00022452"/>
    </source>
</evidence>
<dbReference type="SUPFAM" id="SSF56935">
    <property type="entry name" value="Porins"/>
    <property type="match status" value="1"/>
</dbReference>
<keyword evidence="3 10" id="KW-0813">Transport</keyword>
<comment type="subcellular location">
    <subcellularLocation>
        <location evidence="1 10">Cell outer membrane</location>
        <topology evidence="1 10">Multi-pass membrane protein</topology>
    </subcellularLocation>
</comment>
<keyword evidence="8" id="KW-0675">Receptor</keyword>
<dbReference type="Gene3D" id="2.40.170.20">
    <property type="entry name" value="TonB-dependent receptor, beta-barrel domain"/>
    <property type="match status" value="1"/>
</dbReference>
<dbReference type="Gene3D" id="2.170.130.10">
    <property type="entry name" value="TonB-dependent receptor, plug domain"/>
    <property type="match status" value="1"/>
</dbReference>
<feature type="region of interest" description="Disordered" evidence="12">
    <location>
        <begin position="74"/>
        <end position="93"/>
    </location>
</feature>
<dbReference type="InterPro" id="IPR012910">
    <property type="entry name" value="Plug_dom"/>
</dbReference>
<keyword evidence="4 10" id="KW-1134">Transmembrane beta strand</keyword>
<gene>
    <name evidence="16" type="ORF">E4L96_02940</name>
</gene>